<proteinExistence type="predicted"/>
<feature type="domain" description="Hemerythrin-like" evidence="5">
    <location>
        <begin position="79"/>
        <end position="215"/>
    </location>
</feature>
<keyword evidence="4" id="KW-0408">Iron</keyword>
<dbReference type="Gene3D" id="1.20.120.520">
    <property type="entry name" value="nmb1532 protein domain like"/>
    <property type="match status" value="1"/>
</dbReference>
<dbReference type="RefSeq" id="WP_377123686.1">
    <property type="nucleotide sequence ID" value="NZ_JBHRSD010000015.1"/>
</dbReference>
<dbReference type="Proteomes" id="UP001595453">
    <property type="component" value="Unassembled WGS sequence"/>
</dbReference>
<dbReference type="InterPro" id="IPR019903">
    <property type="entry name" value="RIC_family"/>
</dbReference>
<evidence type="ECO:0000259" key="5">
    <source>
        <dbReference type="Pfam" id="PF01814"/>
    </source>
</evidence>
<accession>A0ABV7CJL8</accession>
<keyword evidence="2" id="KW-0963">Cytoplasm</keyword>
<gene>
    <name evidence="6" type="ORF">ACFOEE_09780</name>
</gene>
<evidence type="ECO:0000256" key="4">
    <source>
        <dbReference type="ARBA" id="ARBA00023004"/>
    </source>
</evidence>
<keyword evidence="3" id="KW-0479">Metal-binding</keyword>
<name>A0ABV7CJL8_9GAMM</name>
<evidence type="ECO:0000256" key="3">
    <source>
        <dbReference type="ARBA" id="ARBA00022723"/>
    </source>
</evidence>
<evidence type="ECO:0000256" key="2">
    <source>
        <dbReference type="ARBA" id="ARBA00022490"/>
    </source>
</evidence>
<evidence type="ECO:0000313" key="7">
    <source>
        <dbReference type="Proteomes" id="UP001595453"/>
    </source>
</evidence>
<dbReference type="InterPro" id="IPR012312">
    <property type="entry name" value="Hemerythrin-like"/>
</dbReference>
<comment type="subcellular location">
    <subcellularLocation>
        <location evidence="1">Cytoplasm</location>
    </subcellularLocation>
</comment>
<evidence type="ECO:0000313" key="6">
    <source>
        <dbReference type="EMBL" id="MFC3032807.1"/>
    </source>
</evidence>
<evidence type="ECO:0000256" key="1">
    <source>
        <dbReference type="ARBA" id="ARBA00004496"/>
    </source>
</evidence>
<dbReference type="EMBL" id="JBHRSD010000015">
    <property type="protein sequence ID" value="MFC3032807.1"/>
    <property type="molecule type" value="Genomic_DNA"/>
</dbReference>
<reference evidence="7" key="1">
    <citation type="journal article" date="2019" name="Int. J. Syst. Evol. Microbiol.">
        <title>The Global Catalogue of Microorganisms (GCM) 10K type strain sequencing project: providing services to taxonomists for standard genome sequencing and annotation.</title>
        <authorList>
            <consortium name="The Broad Institute Genomics Platform"/>
            <consortium name="The Broad Institute Genome Sequencing Center for Infectious Disease"/>
            <person name="Wu L."/>
            <person name="Ma J."/>
        </authorList>
    </citation>
    <scope>NUCLEOTIDE SEQUENCE [LARGE SCALE GENOMIC DNA]</scope>
    <source>
        <strain evidence="7">KCTC 42730</strain>
    </source>
</reference>
<dbReference type="PANTHER" id="PTHR36438">
    <property type="entry name" value="IRON-SULFUR CLUSTER REPAIR PROTEIN YTFE"/>
    <property type="match status" value="1"/>
</dbReference>
<sequence>MNISQSTVSELVAKIPGASELFDAYQIDYHLAPALTLKDLTGEGKSRLTEIIGKLNTLAKEAELQQPNPWLNASTYELIAHILEHYHDKHKEQFPELIRLCHKVQLFHHDHPKFPSRLEAHLSAMFFELQEHMAKEEQILFPLMLEGLFPYGPISVMEEEHIDHARALEQLADMTNNFTAPSDACQTWTELYAKAKILHQDLFEHIHLENNILFRRSQ</sequence>
<dbReference type="Pfam" id="PF01814">
    <property type="entry name" value="Hemerythrin"/>
    <property type="match status" value="1"/>
</dbReference>
<comment type="caution">
    <text evidence="6">The sequence shown here is derived from an EMBL/GenBank/DDBJ whole genome shotgun (WGS) entry which is preliminary data.</text>
</comment>
<protein>
    <submittedName>
        <fullName evidence="6">Hemerythrin domain-containing protein</fullName>
    </submittedName>
</protein>
<organism evidence="6 7">
    <name type="scientific">Pseudoalteromonas fenneropenaei</name>
    <dbReference type="NCBI Taxonomy" id="1737459"/>
    <lineage>
        <taxon>Bacteria</taxon>
        <taxon>Pseudomonadati</taxon>
        <taxon>Pseudomonadota</taxon>
        <taxon>Gammaproteobacteria</taxon>
        <taxon>Alteromonadales</taxon>
        <taxon>Pseudoalteromonadaceae</taxon>
        <taxon>Pseudoalteromonas</taxon>
    </lineage>
</organism>
<dbReference type="PANTHER" id="PTHR36438:SF1">
    <property type="entry name" value="IRON-SULFUR CLUSTER REPAIR PROTEIN YTFE"/>
    <property type="match status" value="1"/>
</dbReference>
<keyword evidence="7" id="KW-1185">Reference proteome</keyword>